<accession>A0A8W7PHH1</accession>
<dbReference type="SUPFAM" id="SSF57850">
    <property type="entry name" value="RING/U-box"/>
    <property type="match status" value="1"/>
</dbReference>
<keyword evidence="2 4" id="KW-0863">Zinc-finger</keyword>
<dbReference type="InterPro" id="IPR013083">
    <property type="entry name" value="Znf_RING/FYVE/PHD"/>
</dbReference>
<dbReference type="PANTHER" id="PTHR23327">
    <property type="entry name" value="RING FINGER PROTEIN 127"/>
    <property type="match status" value="1"/>
</dbReference>
<keyword evidence="1" id="KW-0479">Metal-binding</keyword>
<dbReference type="Proteomes" id="UP000075882">
    <property type="component" value="Unassembled WGS sequence"/>
</dbReference>
<dbReference type="SMART" id="SM00184">
    <property type="entry name" value="RING"/>
    <property type="match status" value="1"/>
</dbReference>
<evidence type="ECO:0000313" key="6">
    <source>
        <dbReference type="EnsemblMetazoa" id="ACOM031557-PA.1"/>
    </source>
</evidence>
<keyword evidence="3" id="KW-0862">Zinc</keyword>
<dbReference type="PANTHER" id="PTHR23327:SF42">
    <property type="entry name" value="LON PEPTIDASE N-TERMINAL DOMAIN AND RING FINGER PROTEIN C14F5.10C"/>
    <property type="match status" value="1"/>
</dbReference>
<evidence type="ECO:0000256" key="4">
    <source>
        <dbReference type="PROSITE-ProRule" id="PRU00175"/>
    </source>
</evidence>
<dbReference type="GO" id="GO:0008270">
    <property type="term" value="F:zinc ion binding"/>
    <property type="evidence" value="ECO:0007669"/>
    <property type="project" value="UniProtKB-KW"/>
</dbReference>
<protein>
    <recommendedName>
        <fullName evidence="5">RING-type domain-containing protein</fullName>
    </recommendedName>
</protein>
<name>A0A8W7PHH1_ANOCL</name>
<dbReference type="InterPro" id="IPR027370">
    <property type="entry name" value="Znf-RING_euk"/>
</dbReference>
<reference evidence="6" key="1">
    <citation type="submission" date="2022-08" db="UniProtKB">
        <authorList>
            <consortium name="EnsemblMetazoa"/>
        </authorList>
    </citation>
    <scope>IDENTIFICATION</scope>
</reference>
<dbReference type="AlphaFoldDB" id="A0A8W7PHH1"/>
<dbReference type="Pfam" id="PF13445">
    <property type="entry name" value="zf-RING_UBOX"/>
    <property type="match status" value="1"/>
</dbReference>
<dbReference type="EnsemblMetazoa" id="ACOM031557-RA">
    <property type="protein sequence ID" value="ACOM031557-PA.1"/>
    <property type="gene ID" value="ACOM031557"/>
</dbReference>
<dbReference type="Gene3D" id="3.30.40.10">
    <property type="entry name" value="Zinc/RING finger domain, C3HC4 (zinc finger)"/>
    <property type="match status" value="1"/>
</dbReference>
<feature type="domain" description="RING-type" evidence="5">
    <location>
        <begin position="121"/>
        <end position="154"/>
    </location>
</feature>
<proteinExistence type="predicted"/>
<dbReference type="VEuPathDB" id="VectorBase:ACON2_037811"/>
<evidence type="ECO:0000256" key="2">
    <source>
        <dbReference type="ARBA" id="ARBA00022771"/>
    </source>
</evidence>
<organism evidence="6">
    <name type="scientific">Anopheles coluzzii</name>
    <name type="common">African malaria mosquito</name>
    <dbReference type="NCBI Taxonomy" id="1518534"/>
    <lineage>
        <taxon>Eukaryota</taxon>
        <taxon>Metazoa</taxon>
        <taxon>Ecdysozoa</taxon>
        <taxon>Arthropoda</taxon>
        <taxon>Hexapoda</taxon>
        <taxon>Insecta</taxon>
        <taxon>Pterygota</taxon>
        <taxon>Neoptera</taxon>
        <taxon>Endopterygota</taxon>
        <taxon>Diptera</taxon>
        <taxon>Nematocera</taxon>
        <taxon>Culicoidea</taxon>
        <taxon>Culicidae</taxon>
        <taxon>Anophelinae</taxon>
        <taxon>Anopheles</taxon>
    </lineage>
</organism>
<evidence type="ECO:0000259" key="5">
    <source>
        <dbReference type="PROSITE" id="PS50089"/>
    </source>
</evidence>
<dbReference type="InterPro" id="IPR001841">
    <property type="entry name" value="Znf_RING"/>
</dbReference>
<sequence length="289" mass="31477">MPATSYVRVHRKSLYYARPERATLYDSTEEDVRNVWDGSSQEGDESGGKDAAEDELLLAERPQPLVERPETGRAELSRQLMEDVATVNLWASVLELVGRVEARRTEHIRQGIGLTADGLCCPICEGVLRYPVTATCGHTFCRQCCFGHGRCTVCGQRFPSVTGAAAASSSAPVAFTSTPSASVSSASGSSSSSSATVTSGSFRALPAPEEGSELAPAASVGFELDILIRRLVERWWAPELKAADLHEEAQRHLEDNSLDEALRCCNQSLEHALWCRHKKLSSFKEDCML</sequence>
<dbReference type="GO" id="GO:0061630">
    <property type="term" value="F:ubiquitin protein ligase activity"/>
    <property type="evidence" value="ECO:0007669"/>
    <property type="project" value="TreeGrafter"/>
</dbReference>
<dbReference type="PROSITE" id="PS50089">
    <property type="entry name" value="ZF_RING_2"/>
    <property type="match status" value="1"/>
</dbReference>
<evidence type="ECO:0000256" key="3">
    <source>
        <dbReference type="ARBA" id="ARBA00022833"/>
    </source>
</evidence>
<evidence type="ECO:0000256" key="1">
    <source>
        <dbReference type="ARBA" id="ARBA00022723"/>
    </source>
</evidence>